<dbReference type="PANTHER" id="PTHR46730">
    <property type="entry name" value="POLYCYSTIN-1"/>
    <property type="match status" value="1"/>
</dbReference>
<evidence type="ECO:0000256" key="1">
    <source>
        <dbReference type="ARBA" id="ARBA00004370"/>
    </source>
</evidence>
<evidence type="ECO:0000256" key="3">
    <source>
        <dbReference type="ARBA" id="ARBA00022737"/>
    </source>
</evidence>
<feature type="transmembrane region" description="Helical" evidence="7">
    <location>
        <begin position="367"/>
        <end position="387"/>
    </location>
</feature>
<dbReference type="PANTHER" id="PTHR46730:SF2">
    <property type="entry name" value="POLYCYSTIN-1 ISOFORM X1"/>
    <property type="match status" value="1"/>
</dbReference>
<dbReference type="Proteomes" id="UP000515161">
    <property type="component" value="Unplaced"/>
</dbReference>
<evidence type="ECO:0000256" key="2">
    <source>
        <dbReference type="ARBA" id="ARBA00022692"/>
    </source>
</evidence>
<evidence type="ECO:0000313" key="9">
    <source>
        <dbReference type="RefSeq" id="XP_034081606.1"/>
    </source>
</evidence>
<keyword evidence="4 7" id="KW-1133">Transmembrane helix</keyword>
<feature type="transmembrane region" description="Helical" evidence="7">
    <location>
        <begin position="65"/>
        <end position="87"/>
    </location>
</feature>
<evidence type="ECO:0000256" key="6">
    <source>
        <dbReference type="SAM" id="MobiDB-lite"/>
    </source>
</evidence>
<organism evidence="8 9">
    <name type="scientific">Gymnodraco acuticeps</name>
    <name type="common">Antarctic dragonfish</name>
    <dbReference type="NCBI Taxonomy" id="8218"/>
    <lineage>
        <taxon>Eukaryota</taxon>
        <taxon>Metazoa</taxon>
        <taxon>Chordata</taxon>
        <taxon>Craniata</taxon>
        <taxon>Vertebrata</taxon>
        <taxon>Euteleostomi</taxon>
        <taxon>Actinopterygii</taxon>
        <taxon>Neopterygii</taxon>
        <taxon>Teleostei</taxon>
        <taxon>Neoteleostei</taxon>
        <taxon>Acanthomorphata</taxon>
        <taxon>Eupercaria</taxon>
        <taxon>Perciformes</taxon>
        <taxon>Notothenioidei</taxon>
        <taxon>Bathydraconidae</taxon>
        <taxon>Gymnodraco</taxon>
    </lineage>
</organism>
<sequence>MVEHHLWLSLWERPPHSRFSRGQRVTCSAVVLHLYLALGALWYGAVGTQGLSGPVSARLLVNMEAVSVGMTVAALVFPLQWFLCFLFRKSHSQVTVDTSVPPSPVCHSVEMDVFLGQSDLSGPSFLSLSDSSSGPSSLLDSKALDSSILDFWAASGLAPQKDKMSCDSLLNLPACTTETAILCKASPSSRQLRRKKQIRLAAPASNKTPTNQNMKSNLVHVHSQNLTTLLTLSEEDLLMSIAAASEDSADLNHSTSDSGRDSPRTISSLSTTRSRSCSSWSEVSESVFGLFRSPSVISVDSVASTFLPSPSPDSSRSPSITRIGVSRGDPGLLLPPWTLTVMYPLLGSLLIASLAVIGLYGSSFSRALVLMWLLSSLSAFLTSALLLEPLKVCVQALICTLWWRPVDPEVEDHLALQSSVDLRGFGDDGGRVRPPCGFSLLQAREEARKLRALRALMRRCVSQLSFLLLVLMLNYQAGVEQRDARLLRSSVRRELHSEGGGAEPHLTQGLVRR</sequence>
<dbReference type="GeneID" id="117552341"/>
<evidence type="ECO:0000256" key="4">
    <source>
        <dbReference type="ARBA" id="ARBA00022989"/>
    </source>
</evidence>
<dbReference type="RefSeq" id="XP_034081606.1">
    <property type="nucleotide sequence ID" value="XM_034225715.1"/>
</dbReference>
<keyword evidence="5 7" id="KW-0472">Membrane</keyword>
<dbReference type="InterPro" id="IPR000434">
    <property type="entry name" value="PC1"/>
</dbReference>
<dbReference type="GO" id="GO:0006816">
    <property type="term" value="P:calcium ion transport"/>
    <property type="evidence" value="ECO:0007669"/>
    <property type="project" value="TreeGrafter"/>
</dbReference>
<dbReference type="KEGG" id="gacu:117552341"/>
<gene>
    <name evidence="9" type="primary">LOC117552341</name>
</gene>
<dbReference type="GO" id="GO:0005261">
    <property type="term" value="F:monoatomic cation channel activity"/>
    <property type="evidence" value="ECO:0007669"/>
    <property type="project" value="TreeGrafter"/>
</dbReference>
<keyword evidence="3" id="KW-0677">Repeat</keyword>
<dbReference type="InParanoid" id="A0A6P8UXB5"/>
<feature type="region of interest" description="Disordered" evidence="6">
    <location>
        <begin position="248"/>
        <end position="270"/>
    </location>
</feature>
<protein>
    <submittedName>
        <fullName evidence="9">Polycystin-1-like</fullName>
    </submittedName>
</protein>
<feature type="transmembrane region" description="Helical" evidence="7">
    <location>
        <begin position="25"/>
        <end position="45"/>
    </location>
</feature>
<dbReference type="OrthoDB" id="8961308at2759"/>
<dbReference type="AlphaFoldDB" id="A0A6P8UXB5"/>
<reference evidence="9" key="1">
    <citation type="submission" date="2025-08" db="UniProtKB">
        <authorList>
            <consortium name="RefSeq"/>
        </authorList>
    </citation>
    <scope>IDENTIFICATION</scope>
</reference>
<keyword evidence="8" id="KW-1185">Reference proteome</keyword>
<feature type="transmembrane region" description="Helical" evidence="7">
    <location>
        <begin position="341"/>
        <end position="361"/>
    </location>
</feature>
<evidence type="ECO:0000256" key="7">
    <source>
        <dbReference type="SAM" id="Phobius"/>
    </source>
</evidence>
<evidence type="ECO:0000256" key="5">
    <source>
        <dbReference type="ARBA" id="ARBA00023136"/>
    </source>
</evidence>
<dbReference type="GO" id="GO:0005886">
    <property type="term" value="C:plasma membrane"/>
    <property type="evidence" value="ECO:0007669"/>
    <property type="project" value="TreeGrafter"/>
</dbReference>
<name>A0A6P8UXB5_GYMAC</name>
<keyword evidence="2 7" id="KW-0812">Transmembrane</keyword>
<comment type="subcellular location">
    <subcellularLocation>
        <location evidence="1">Membrane</location>
    </subcellularLocation>
</comment>
<proteinExistence type="predicted"/>
<dbReference type="PRINTS" id="PR00500">
    <property type="entry name" value="POLYCYSTIN1"/>
</dbReference>
<accession>A0A6P8UXB5</accession>
<evidence type="ECO:0000313" key="8">
    <source>
        <dbReference type="Proteomes" id="UP000515161"/>
    </source>
</evidence>